<protein>
    <recommendedName>
        <fullName evidence="6">Core-binding (CB) domain-containing protein</fullName>
    </recommendedName>
</protein>
<reference evidence="5" key="2">
    <citation type="journal article" date="2019" name="Int. J. Syst. Evol. Microbiol.">
        <title>The Global Catalogue of Microorganisms (GCM) 10K type strain sequencing project: providing services to taxonomists for standard genome sequencing and annotation.</title>
        <authorList>
            <consortium name="The Broad Institute Genomics Platform"/>
            <consortium name="The Broad Institute Genome Sequencing Center for Infectious Disease"/>
            <person name="Wu L."/>
            <person name="Ma J."/>
        </authorList>
    </citation>
    <scope>NUCLEOTIDE SEQUENCE [LARGE SCALE GENOMIC DNA]</scope>
    <source>
        <strain evidence="5">NBRC 107715</strain>
    </source>
</reference>
<evidence type="ECO:0000313" key="3">
    <source>
        <dbReference type="EMBL" id="GLS63899.1"/>
    </source>
</evidence>
<proteinExistence type="predicted"/>
<sequence length="139" mass="14854">MWVAKLVLGGRRFEERRAQADDAGAEPGALPYPTAETAAIEWKARLEQAEGADTDVAAVQVPTVRSAVEAYVAARASRTATAGRDAESRLSKHVFSDADFADMPMARLTASAIQAWRRRLSKGLAPTTVTASSTISGRH</sequence>
<evidence type="ECO:0008006" key="6">
    <source>
        <dbReference type="Google" id="ProtNLM"/>
    </source>
</evidence>
<accession>A0A512J9A4</accession>
<organism evidence="2 4">
    <name type="scientific">Methylobacterium oxalidis</name>
    <dbReference type="NCBI Taxonomy" id="944322"/>
    <lineage>
        <taxon>Bacteria</taxon>
        <taxon>Pseudomonadati</taxon>
        <taxon>Pseudomonadota</taxon>
        <taxon>Alphaproteobacteria</taxon>
        <taxon>Hyphomicrobiales</taxon>
        <taxon>Methylobacteriaceae</taxon>
        <taxon>Methylobacterium</taxon>
    </lineage>
</organism>
<dbReference type="AlphaFoldDB" id="A0A512J9A4"/>
<gene>
    <name evidence="3" type="ORF">GCM10007888_22800</name>
    <name evidence="2" type="ORF">MOX02_45610</name>
</gene>
<reference evidence="3" key="4">
    <citation type="submission" date="2023-01" db="EMBL/GenBank/DDBJ databases">
        <title>Draft genome sequence of Methylobacterium oxalidis strain NBRC 107715.</title>
        <authorList>
            <person name="Sun Q."/>
            <person name="Mori K."/>
        </authorList>
    </citation>
    <scope>NUCLEOTIDE SEQUENCE</scope>
    <source>
        <strain evidence="3">NBRC 107715</strain>
    </source>
</reference>
<dbReference type="EMBL" id="BSPK01000031">
    <property type="protein sequence ID" value="GLS63899.1"/>
    <property type="molecule type" value="Genomic_DNA"/>
</dbReference>
<keyword evidence="1" id="KW-0238">DNA-binding</keyword>
<evidence type="ECO:0000313" key="5">
    <source>
        <dbReference type="Proteomes" id="UP001156856"/>
    </source>
</evidence>
<dbReference type="EMBL" id="BJZU01000105">
    <property type="protein sequence ID" value="GEP06523.1"/>
    <property type="molecule type" value="Genomic_DNA"/>
</dbReference>
<reference evidence="3" key="1">
    <citation type="journal article" date="2014" name="Int. J. Syst. Evol. Microbiol.">
        <title>Complete genome of a new Firmicutes species belonging to the dominant human colonic microbiota ('Ruminococcus bicirculans') reveals two chromosomes and a selective capacity to utilize plant glucans.</title>
        <authorList>
            <consortium name="NISC Comparative Sequencing Program"/>
            <person name="Wegmann U."/>
            <person name="Louis P."/>
            <person name="Goesmann A."/>
            <person name="Henrissat B."/>
            <person name="Duncan S.H."/>
            <person name="Flint H.J."/>
        </authorList>
    </citation>
    <scope>NUCLEOTIDE SEQUENCE</scope>
    <source>
        <strain evidence="3">NBRC 107715</strain>
    </source>
</reference>
<dbReference type="InterPro" id="IPR010998">
    <property type="entry name" value="Integrase_recombinase_N"/>
</dbReference>
<dbReference type="GO" id="GO:0003677">
    <property type="term" value="F:DNA binding"/>
    <property type="evidence" value="ECO:0007669"/>
    <property type="project" value="UniProtKB-KW"/>
</dbReference>
<evidence type="ECO:0000313" key="4">
    <source>
        <dbReference type="Proteomes" id="UP000321960"/>
    </source>
</evidence>
<dbReference type="Proteomes" id="UP001156856">
    <property type="component" value="Unassembled WGS sequence"/>
</dbReference>
<reference evidence="2 4" key="3">
    <citation type="submission" date="2019-07" db="EMBL/GenBank/DDBJ databases">
        <title>Whole genome shotgun sequence of Methylobacterium oxalidis NBRC 107715.</title>
        <authorList>
            <person name="Hosoyama A."/>
            <person name="Uohara A."/>
            <person name="Ohji S."/>
            <person name="Ichikawa N."/>
        </authorList>
    </citation>
    <scope>NUCLEOTIDE SEQUENCE [LARGE SCALE GENOMIC DNA]</scope>
    <source>
        <strain evidence="2 4">NBRC 107715</strain>
    </source>
</reference>
<name>A0A512J9A4_9HYPH</name>
<dbReference type="Gene3D" id="1.10.150.130">
    <property type="match status" value="1"/>
</dbReference>
<dbReference type="Proteomes" id="UP000321960">
    <property type="component" value="Unassembled WGS sequence"/>
</dbReference>
<dbReference type="RefSeq" id="WP_238178882.1">
    <property type="nucleotide sequence ID" value="NZ_BJZU01000105.1"/>
</dbReference>
<evidence type="ECO:0000313" key="2">
    <source>
        <dbReference type="EMBL" id="GEP06523.1"/>
    </source>
</evidence>
<keyword evidence="5" id="KW-1185">Reference proteome</keyword>
<comment type="caution">
    <text evidence="2">The sequence shown here is derived from an EMBL/GenBank/DDBJ whole genome shotgun (WGS) entry which is preliminary data.</text>
</comment>
<evidence type="ECO:0000256" key="1">
    <source>
        <dbReference type="ARBA" id="ARBA00023125"/>
    </source>
</evidence>